<evidence type="ECO:0000313" key="3">
    <source>
        <dbReference type="EMBL" id="MFC7059856.1"/>
    </source>
</evidence>
<reference evidence="2" key="1">
    <citation type="journal article" date="2014" name="Int. J. Syst. Evol. Microbiol.">
        <title>Complete genome sequence of Corynebacterium casei LMG S-19264T (=DSM 44701T), isolated from a smear-ripened cheese.</title>
        <authorList>
            <consortium name="US DOE Joint Genome Institute (JGI-PGF)"/>
            <person name="Walter F."/>
            <person name="Albersmeier A."/>
            <person name="Kalinowski J."/>
            <person name="Ruckert C."/>
        </authorList>
    </citation>
    <scope>NUCLEOTIDE SEQUENCE [LARGE SCALE GENOMIC DNA]</scope>
    <source>
        <strain evidence="2">CGMCC 1.12553</strain>
    </source>
</reference>
<evidence type="ECO:0000313" key="4">
    <source>
        <dbReference type="Proteomes" id="UP001596445"/>
    </source>
</evidence>
<accession>A0ABD5W9B8</accession>
<sequence>MTDRSGWPSPGPNEPVPAWEEYRQLRNAVHDYLDHDPEDPQWRDIWKTLAAIMGEYQRDAFVEAFDVDEPAEKACVRRLITGEDECPHSPLEADKDPEGPPHRPPGSDHATLWLDGGEPALYSMHVYPGNIERLDSQEPPHNLWFEVFEFASRWGLEPSILPKSWYNLGSAVHVVFYPPERYNRVKSG</sequence>
<evidence type="ECO:0000256" key="1">
    <source>
        <dbReference type="SAM" id="MobiDB-lite"/>
    </source>
</evidence>
<feature type="compositionally biased region" description="Basic and acidic residues" evidence="1">
    <location>
        <begin position="85"/>
        <end position="101"/>
    </location>
</feature>
<dbReference type="AlphaFoldDB" id="A0ABD5W9B8"/>
<evidence type="ECO:0000313" key="2">
    <source>
        <dbReference type="EMBL" id="MFC7059828.1"/>
    </source>
</evidence>
<reference evidence="2" key="3">
    <citation type="submission" date="2024-09" db="EMBL/GenBank/DDBJ databases">
        <authorList>
            <person name="Sun Q."/>
        </authorList>
    </citation>
    <scope>NUCLEOTIDE SEQUENCE</scope>
    <source>
        <strain evidence="2">CGMCC 1.12553</strain>
    </source>
</reference>
<dbReference type="EMBL" id="JBHSZI010000003">
    <property type="protein sequence ID" value="MFC7059828.1"/>
    <property type="molecule type" value="Genomic_DNA"/>
</dbReference>
<dbReference type="Proteomes" id="UP001596445">
    <property type="component" value="Unassembled WGS sequence"/>
</dbReference>
<comment type="caution">
    <text evidence="2">The sequence shown here is derived from an EMBL/GenBank/DDBJ whole genome shotgun (WGS) entry which is preliminary data.</text>
</comment>
<reference evidence="4" key="2">
    <citation type="journal article" date="2019" name="Int. J. Syst. Evol. Microbiol.">
        <title>The Global Catalogue of Microorganisms (GCM) 10K type strain sequencing project: providing services to taxonomists for standard genome sequencing and annotation.</title>
        <authorList>
            <consortium name="The Broad Institute Genomics Platform"/>
            <consortium name="The Broad Institute Genome Sequencing Center for Infectious Disease"/>
            <person name="Wu L."/>
            <person name="Ma J."/>
        </authorList>
    </citation>
    <scope>NUCLEOTIDE SEQUENCE [LARGE SCALE GENOMIC DNA]</scope>
    <source>
        <strain evidence="4">JCM 30072</strain>
    </source>
</reference>
<dbReference type="EMBL" id="JBHSZI010000003">
    <property type="protein sequence ID" value="MFC7059856.1"/>
    <property type="molecule type" value="Genomic_DNA"/>
</dbReference>
<organism evidence="2 4">
    <name type="scientific">Halovenus salina</name>
    <dbReference type="NCBI Taxonomy" id="1510225"/>
    <lineage>
        <taxon>Archaea</taxon>
        <taxon>Methanobacteriati</taxon>
        <taxon>Methanobacteriota</taxon>
        <taxon>Stenosarchaea group</taxon>
        <taxon>Halobacteria</taxon>
        <taxon>Halobacteriales</taxon>
        <taxon>Haloarculaceae</taxon>
        <taxon>Halovenus</taxon>
    </lineage>
</organism>
<gene>
    <name evidence="2" type="ORF">ACFQQG_18545</name>
    <name evidence="3" type="ORF">ACFQQG_18685</name>
</gene>
<protein>
    <submittedName>
        <fullName evidence="2">Uncharacterized protein</fullName>
    </submittedName>
</protein>
<proteinExistence type="predicted"/>
<feature type="region of interest" description="Disordered" evidence="1">
    <location>
        <begin position="85"/>
        <end position="108"/>
    </location>
</feature>
<keyword evidence="4" id="KW-1185">Reference proteome</keyword>
<name>A0ABD5W9B8_9EURY</name>
<dbReference type="RefSeq" id="WP_382187178.1">
    <property type="nucleotide sequence ID" value="NZ_JBHSZI010000003.1"/>
</dbReference>